<feature type="non-terminal residue" evidence="3">
    <location>
        <position position="1"/>
    </location>
</feature>
<dbReference type="EMBL" id="UINC01156623">
    <property type="protein sequence ID" value="SVD53146.1"/>
    <property type="molecule type" value="Genomic_DNA"/>
</dbReference>
<reference evidence="3" key="1">
    <citation type="submission" date="2018-05" db="EMBL/GenBank/DDBJ databases">
        <authorList>
            <person name="Lanie J.A."/>
            <person name="Ng W.-L."/>
            <person name="Kazmierczak K.M."/>
            <person name="Andrzejewski T.M."/>
            <person name="Davidsen T.M."/>
            <person name="Wayne K.J."/>
            <person name="Tettelin H."/>
            <person name="Glass J.I."/>
            <person name="Rusch D."/>
            <person name="Podicherti R."/>
            <person name="Tsui H.-C.T."/>
            <person name="Winkler M.E."/>
        </authorList>
    </citation>
    <scope>NUCLEOTIDE SEQUENCE</scope>
</reference>
<dbReference type="InterPro" id="IPR029055">
    <property type="entry name" value="Ntn_hydrolases_N"/>
</dbReference>
<dbReference type="Gene3D" id="3.60.20.10">
    <property type="entry name" value="Glutamine Phosphoribosylpyrophosphate, subunit 1, domain 1"/>
    <property type="match status" value="1"/>
</dbReference>
<gene>
    <name evidence="3" type="ORF">METZ01_LOCUS406000</name>
</gene>
<accession>A0A382W2S9</accession>
<feature type="non-terminal residue" evidence="3">
    <location>
        <position position="243"/>
    </location>
</feature>
<keyword evidence="1" id="KW-0315">Glutamine amidotransferase</keyword>
<protein>
    <recommendedName>
        <fullName evidence="2">Glutamine amidotransferase type-2 domain-containing protein</fullName>
    </recommendedName>
</protein>
<dbReference type="PANTHER" id="PTHR42824">
    <property type="entry name" value="GLUTAMINE AMIDOTRANSFERASE"/>
    <property type="match status" value="1"/>
</dbReference>
<dbReference type="Pfam" id="PF13230">
    <property type="entry name" value="GATase_4"/>
    <property type="match status" value="1"/>
</dbReference>
<evidence type="ECO:0000256" key="1">
    <source>
        <dbReference type="ARBA" id="ARBA00022962"/>
    </source>
</evidence>
<dbReference type="InterPro" id="IPR026869">
    <property type="entry name" value="EgtC-like"/>
</dbReference>
<dbReference type="CDD" id="cd01908">
    <property type="entry name" value="YafJ"/>
    <property type="match status" value="1"/>
</dbReference>
<sequence>MCDLLGISCNEKERASRSLPLFANLYSDDNPHGWGIAYFDGARVVVKRDTGKARKSNKFEEIWNKVSSRNFVAHVRRKSQGEENVLNCHPFKNKLMDRELMFAHNGTVYDVRRNKPVTIHKNACGGTDSESIFFEMVDYMRDYMKAGRIHGLYPALIYAIRKIFKRYTRYITLNFLMSDGSMYYAFNHYTSAPVYMLRRKPGLGKPSDSSKRAILFSTKKFTNENWVKIPKDQLLVVNNGEII</sequence>
<dbReference type="AlphaFoldDB" id="A0A382W2S9"/>
<evidence type="ECO:0000313" key="3">
    <source>
        <dbReference type="EMBL" id="SVD53146.1"/>
    </source>
</evidence>
<dbReference type="SUPFAM" id="SSF56235">
    <property type="entry name" value="N-terminal nucleophile aminohydrolases (Ntn hydrolases)"/>
    <property type="match status" value="1"/>
</dbReference>
<dbReference type="PANTHER" id="PTHR42824:SF1">
    <property type="entry name" value="GLUTAMINE AMIDOTRANSFERASE YAFJ-RELATED"/>
    <property type="match status" value="1"/>
</dbReference>
<dbReference type="PROSITE" id="PS51278">
    <property type="entry name" value="GATASE_TYPE_2"/>
    <property type="match status" value="1"/>
</dbReference>
<dbReference type="InterPro" id="IPR017932">
    <property type="entry name" value="GATase_2_dom"/>
</dbReference>
<feature type="domain" description="Glutamine amidotransferase type-2" evidence="2">
    <location>
        <begin position="2"/>
        <end position="243"/>
    </location>
</feature>
<organism evidence="3">
    <name type="scientific">marine metagenome</name>
    <dbReference type="NCBI Taxonomy" id="408172"/>
    <lineage>
        <taxon>unclassified sequences</taxon>
        <taxon>metagenomes</taxon>
        <taxon>ecological metagenomes</taxon>
    </lineage>
</organism>
<evidence type="ECO:0000259" key="2">
    <source>
        <dbReference type="PROSITE" id="PS51278"/>
    </source>
</evidence>
<name>A0A382W2S9_9ZZZZ</name>
<proteinExistence type="predicted"/>